<keyword evidence="1" id="KW-0812">Transmembrane</keyword>
<dbReference type="EMBL" id="RRYP01000015">
    <property type="protein sequence ID" value="TNV88236.1"/>
    <property type="molecule type" value="Genomic_DNA"/>
</dbReference>
<reference evidence="2" key="1">
    <citation type="submission" date="2019-06" db="EMBL/GenBank/DDBJ databases">
        <authorList>
            <person name="Zheng W."/>
        </authorList>
    </citation>
    <scope>NUCLEOTIDE SEQUENCE</scope>
    <source>
        <strain evidence="2">QDHG01</strain>
    </source>
</reference>
<protein>
    <submittedName>
        <fullName evidence="2">Uncharacterized protein</fullName>
    </submittedName>
</protein>
<sequence length="112" mass="12910">MRKLIPQFYFAPVKSLNFLELLLMVILFELCELQLYKETYLLRSLLLRTSSQQTGWTPGGKMFQILILSSISMLTFYCTWFSLIQRFLATIQPASTIMANMQSCTPLLAVLS</sequence>
<keyword evidence="1" id="KW-0472">Membrane</keyword>
<proteinExistence type="predicted"/>
<gene>
    <name evidence="2" type="ORF">FGO68_gene5385</name>
</gene>
<dbReference type="Proteomes" id="UP000785679">
    <property type="component" value="Unassembled WGS sequence"/>
</dbReference>
<evidence type="ECO:0000313" key="2">
    <source>
        <dbReference type="EMBL" id="TNV88236.1"/>
    </source>
</evidence>
<accession>A0A8J8TBB9</accession>
<keyword evidence="3" id="KW-1185">Reference proteome</keyword>
<evidence type="ECO:0000256" key="1">
    <source>
        <dbReference type="SAM" id="Phobius"/>
    </source>
</evidence>
<name>A0A8J8TBB9_HALGN</name>
<evidence type="ECO:0000313" key="3">
    <source>
        <dbReference type="Proteomes" id="UP000785679"/>
    </source>
</evidence>
<feature type="transmembrane region" description="Helical" evidence="1">
    <location>
        <begin position="62"/>
        <end position="83"/>
    </location>
</feature>
<organism evidence="2 3">
    <name type="scientific">Halteria grandinella</name>
    <dbReference type="NCBI Taxonomy" id="5974"/>
    <lineage>
        <taxon>Eukaryota</taxon>
        <taxon>Sar</taxon>
        <taxon>Alveolata</taxon>
        <taxon>Ciliophora</taxon>
        <taxon>Intramacronucleata</taxon>
        <taxon>Spirotrichea</taxon>
        <taxon>Stichotrichia</taxon>
        <taxon>Sporadotrichida</taxon>
        <taxon>Halteriidae</taxon>
        <taxon>Halteria</taxon>
    </lineage>
</organism>
<dbReference type="AlphaFoldDB" id="A0A8J8TBB9"/>
<keyword evidence="1" id="KW-1133">Transmembrane helix</keyword>
<comment type="caution">
    <text evidence="2">The sequence shown here is derived from an EMBL/GenBank/DDBJ whole genome shotgun (WGS) entry which is preliminary data.</text>
</comment>